<dbReference type="SUPFAM" id="SSF51126">
    <property type="entry name" value="Pectin lyase-like"/>
    <property type="match status" value="1"/>
</dbReference>
<keyword evidence="2" id="KW-1185">Reference proteome</keyword>
<comment type="caution">
    <text evidence="1">The sequence shown here is derived from an EMBL/GenBank/DDBJ whole genome shotgun (WGS) entry which is preliminary data.</text>
</comment>
<protein>
    <recommendedName>
        <fullName evidence="3">Right handed beta helix domain-containing protein</fullName>
    </recommendedName>
</protein>
<dbReference type="InterPro" id="IPR011050">
    <property type="entry name" value="Pectin_lyase_fold/virulence"/>
</dbReference>
<organism evidence="1 2">
    <name type="scientific">Duganella lactea</name>
    <dbReference type="NCBI Taxonomy" id="2692173"/>
    <lineage>
        <taxon>Bacteria</taxon>
        <taxon>Pseudomonadati</taxon>
        <taxon>Pseudomonadota</taxon>
        <taxon>Betaproteobacteria</taxon>
        <taxon>Burkholderiales</taxon>
        <taxon>Oxalobacteraceae</taxon>
        <taxon>Telluria group</taxon>
        <taxon>Duganella</taxon>
    </lineage>
</organism>
<dbReference type="RefSeq" id="WP_202412937.1">
    <property type="nucleotide sequence ID" value="NZ_WWCO01000027.1"/>
</dbReference>
<dbReference type="InterPro" id="IPR006626">
    <property type="entry name" value="PbH1"/>
</dbReference>
<dbReference type="Proteomes" id="UP000449678">
    <property type="component" value="Unassembled WGS sequence"/>
</dbReference>
<sequence>LNWEWIRLFLFARFLGGHRVGHGASLSVLFHDPVSHRNSYRLEIFGDGDTTILKMPTAAPMLISCDSGSASVANNIANLKMSRVQLLATCDVDGFSEHQHLMNLRGVSNVLFEDVLFKGFRGDGAYIGGNSSSVGRHNENISFVRCRFDGINRQNRNGISFIDINGGLVDGCVFTNCTAPNMPGAIDMEPNPTNTFAIIKNVQIQKCLFANNGGNLGEVGLYVPDTVTAPPQNITVVDCASSDYAGTGSFASFNTNRSPTASSVENDYRFIRNDVRGGNNPFTIFDGKRITFDGNTFIDMRDAGLLGATNAVRDVKLLNNEFIRVGSVKAIGLKLCKADYVRISKCLFSDCGTGAAGSYALDFNVGTSSFIDIEDIIIDTPTGKTLVGIVKEAAHTFTPATNSFYRNRLNGLGNWFQAEESDSIITTYAPVVGGASTVGSGTYTQQTGIFYRLGSRVFFKIRLAVAAGHTGTGLIQVSLPLPAAWVGPAGLMTLCPAGVNGLVTSGGVTARLTPAASLNGVQGTLRIYASGTGQFNQITIPAGAFEIECSGEYTTSAA</sequence>
<reference evidence="1 2" key="1">
    <citation type="submission" date="2019-12" db="EMBL/GenBank/DDBJ databases">
        <title>Novel species isolated from a subtropical stream in China.</title>
        <authorList>
            <person name="Lu H."/>
        </authorList>
    </citation>
    <scope>NUCLEOTIDE SEQUENCE [LARGE SCALE GENOMIC DNA]</scope>
    <source>
        <strain evidence="1 2">FT94W</strain>
    </source>
</reference>
<name>A0ABW9VCJ9_9BURK</name>
<dbReference type="EMBL" id="WWCO01000027">
    <property type="protein sequence ID" value="MYM37364.1"/>
    <property type="molecule type" value="Genomic_DNA"/>
</dbReference>
<evidence type="ECO:0000313" key="2">
    <source>
        <dbReference type="Proteomes" id="UP000449678"/>
    </source>
</evidence>
<dbReference type="InterPro" id="IPR012334">
    <property type="entry name" value="Pectin_lyas_fold"/>
</dbReference>
<dbReference type="Gene3D" id="2.160.20.10">
    <property type="entry name" value="Single-stranded right-handed beta-helix, Pectin lyase-like"/>
    <property type="match status" value="1"/>
</dbReference>
<evidence type="ECO:0000313" key="1">
    <source>
        <dbReference type="EMBL" id="MYM37364.1"/>
    </source>
</evidence>
<accession>A0ABW9VCJ9</accession>
<evidence type="ECO:0008006" key="3">
    <source>
        <dbReference type="Google" id="ProtNLM"/>
    </source>
</evidence>
<proteinExistence type="predicted"/>
<dbReference type="SMART" id="SM00710">
    <property type="entry name" value="PbH1"/>
    <property type="match status" value="6"/>
</dbReference>
<feature type="non-terminal residue" evidence="1">
    <location>
        <position position="1"/>
    </location>
</feature>
<gene>
    <name evidence="1" type="ORF">GTP38_23840</name>
</gene>